<accession>A0A4Y2T4Z8</accession>
<sequence>MSIAVFFLDLVALKMDIHNENAPRNFGRVAPKSVVNAKNRRGEVEKLGFSSLFHIHLECWAIKCDHGVREQGSLTKKVPQNFCGNPFWKEG</sequence>
<keyword evidence="2" id="KW-1185">Reference proteome</keyword>
<dbReference type="EMBL" id="BGPR01025378">
    <property type="protein sequence ID" value="GBN94225.1"/>
    <property type="molecule type" value="Genomic_DNA"/>
</dbReference>
<gene>
    <name evidence="1" type="ORF">AVEN_123713_1</name>
</gene>
<dbReference type="Proteomes" id="UP000499080">
    <property type="component" value="Unassembled WGS sequence"/>
</dbReference>
<name>A0A4Y2T4Z8_ARAVE</name>
<reference evidence="1 2" key="1">
    <citation type="journal article" date="2019" name="Sci. Rep.">
        <title>Orb-weaving spider Araneus ventricosus genome elucidates the spidroin gene catalogue.</title>
        <authorList>
            <person name="Kono N."/>
            <person name="Nakamura H."/>
            <person name="Ohtoshi R."/>
            <person name="Moran D.A.P."/>
            <person name="Shinohara A."/>
            <person name="Yoshida Y."/>
            <person name="Fujiwara M."/>
            <person name="Mori M."/>
            <person name="Tomita M."/>
            <person name="Arakawa K."/>
        </authorList>
    </citation>
    <scope>NUCLEOTIDE SEQUENCE [LARGE SCALE GENOMIC DNA]</scope>
</reference>
<organism evidence="1 2">
    <name type="scientific">Araneus ventricosus</name>
    <name type="common">Orbweaver spider</name>
    <name type="synonym">Epeira ventricosa</name>
    <dbReference type="NCBI Taxonomy" id="182803"/>
    <lineage>
        <taxon>Eukaryota</taxon>
        <taxon>Metazoa</taxon>
        <taxon>Ecdysozoa</taxon>
        <taxon>Arthropoda</taxon>
        <taxon>Chelicerata</taxon>
        <taxon>Arachnida</taxon>
        <taxon>Araneae</taxon>
        <taxon>Araneomorphae</taxon>
        <taxon>Entelegynae</taxon>
        <taxon>Araneoidea</taxon>
        <taxon>Araneidae</taxon>
        <taxon>Araneus</taxon>
    </lineage>
</organism>
<dbReference type="AlphaFoldDB" id="A0A4Y2T4Z8"/>
<comment type="caution">
    <text evidence="1">The sequence shown here is derived from an EMBL/GenBank/DDBJ whole genome shotgun (WGS) entry which is preliminary data.</text>
</comment>
<evidence type="ECO:0000313" key="2">
    <source>
        <dbReference type="Proteomes" id="UP000499080"/>
    </source>
</evidence>
<proteinExistence type="predicted"/>
<protein>
    <submittedName>
        <fullName evidence="1">Uncharacterized protein</fullName>
    </submittedName>
</protein>
<evidence type="ECO:0000313" key="1">
    <source>
        <dbReference type="EMBL" id="GBN94225.1"/>
    </source>
</evidence>